<dbReference type="AlphaFoldDB" id="A0A3P6PDF7"/>
<dbReference type="EMBL" id="UYRR01001249">
    <property type="protein sequence ID" value="VDK18581.1"/>
    <property type="molecule type" value="Genomic_DNA"/>
</dbReference>
<feature type="domain" description="Fibronectin type-III" evidence="1">
    <location>
        <begin position="271"/>
        <end position="380"/>
    </location>
</feature>
<accession>A0A3P6PDF7</accession>
<gene>
    <name evidence="2" type="ORF">ASIM_LOCUS1265</name>
</gene>
<evidence type="ECO:0000313" key="2">
    <source>
        <dbReference type="EMBL" id="VDK18581.1"/>
    </source>
</evidence>
<dbReference type="PANTHER" id="PTHR46957">
    <property type="entry name" value="CYTOKINE RECEPTOR"/>
    <property type="match status" value="1"/>
</dbReference>
<keyword evidence="3" id="KW-1185">Reference proteome</keyword>
<reference evidence="2 3" key="1">
    <citation type="submission" date="2018-11" db="EMBL/GenBank/DDBJ databases">
        <authorList>
            <consortium name="Pathogen Informatics"/>
        </authorList>
    </citation>
    <scope>NUCLEOTIDE SEQUENCE [LARGE SCALE GENOMIC DNA]</scope>
</reference>
<dbReference type="OrthoDB" id="65481at2759"/>
<dbReference type="InterPro" id="IPR003961">
    <property type="entry name" value="FN3_dom"/>
</dbReference>
<name>A0A3P6PDF7_ANISI</name>
<evidence type="ECO:0000313" key="3">
    <source>
        <dbReference type="Proteomes" id="UP000267096"/>
    </source>
</evidence>
<dbReference type="CDD" id="cd00063">
    <property type="entry name" value="FN3"/>
    <property type="match status" value="2"/>
</dbReference>
<dbReference type="Proteomes" id="UP000267096">
    <property type="component" value="Unassembled WGS sequence"/>
</dbReference>
<dbReference type="InterPro" id="IPR036116">
    <property type="entry name" value="FN3_sf"/>
</dbReference>
<dbReference type="SUPFAM" id="SSF49265">
    <property type="entry name" value="Fibronectin type III"/>
    <property type="match status" value="2"/>
</dbReference>
<feature type="domain" description="Fibronectin type-III" evidence="1">
    <location>
        <begin position="387"/>
        <end position="486"/>
    </location>
</feature>
<dbReference type="Pfam" id="PF00041">
    <property type="entry name" value="fn3"/>
    <property type="match status" value="1"/>
</dbReference>
<dbReference type="GO" id="GO:0016020">
    <property type="term" value="C:membrane"/>
    <property type="evidence" value="ECO:0007669"/>
    <property type="project" value="UniProtKB-SubCell"/>
</dbReference>
<dbReference type="PROSITE" id="PS50853">
    <property type="entry name" value="FN3"/>
    <property type="match status" value="2"/>
</dbReference>
<dbReference type="InterPro" id="IPR013783">
    <property type="entry name" value="Ig-like_fold"/>
</dbReference>
<protein>
    <recommendedName>
        <fullName evidence="1">Fibronectin type-III domain-containing protein</fullName>
    </recommendedName>
</protein>
<dbReference type="InterPro" id="IPR050713">
    <property type="entry name" value="RTP_Phos/Ushers"/>
</dbReference>
<sequence length="528" mass="59606">MLVLKRIHFIDNSNLRRISEVLRTAYLLTKNGSLFSLDMTKRTEQNLALRLECLKSETVSSMMSEFAWNRAASPAIYVLTWNGMLRVDVITMKCAEIAFDWTKFGENGLKSVSSFAIADKLFVFVTSAELIVYELSTSTATPIPVPGSPFKQVLAVSQSSQPYPDRSCFALSEPPDVNFCVVNFLTLALQHSLFVQGVSVPATQYELHFKRKDSDKVKNVHSINHIVHVENGILDKETDYEVTVSWFNRFSSPSTPSVSQTLRTGYGFPSSPQEPSAFALSPDTVLLYWQLPSKTNAPVAEIKYRVRLFKNSIREDFPPARIVNVHSNSTDAVTCLNDPCSAKISNLRPSTDYKFWVRAIHESHLNSQFSDDTEGLSTETTVRTKDVCGTLRPDNVTGTSVVLRWNSLEPGTPPTKISIQYRISGGDASWKSPHNATFNWSAMSTAIIISALRSATSYDYRFSAEYSGSYHYGNRNYPFNETYYQSAQQIKTKLECKPFVINNITSFNFHPFTDDHTTIWCYQIWYHG</sequence>
<dbReference type="PANTHER" id="PTHR46957:SF3">
    <property type="entry name" value="CYTOKINE RECEPTOR"/>
    <property type="match status" value="1"/>
</dbReference>
<dbReference type="Gene3D" id="2.60.40.10">
    <property type="entry name" value="Immunoglobulins"/>
    <property type="match status" value="2"/>
</dbReference>
<proteinExistence type="predicted"/>
<organism evidence="2 3">
    <name type="scientific">Anisakis simplex</name>
    <name type="common">Herring worm</name>
    <dbReference type="NCBI Taxonomy" id="6269"/>
    <lineage>
        <taxon>Eukaryota</taxon>
        <taxon>Metazoa</taxon>
        <taxon>Ecdysozoa</taxon>
        <taxon>Nematoda</taxon>
        <taxon>Chromadorea</taxon>
        <taxon>Rhabditida</taxon>
        <taxon>Spirurina</taxon>
        <taxon>Ascaridomorpha</taxon>
        <taxon>Ascaridoidea</taxon>
        <taxon>Anisakidae</taxon>
        <taxon>Anisakis</taxon>
        <taxon>Anisakis simplex complex</taxon>
    </lineage>
</organism>
<evidence type="ECO:0000259" key="1">
    <source>
        <dbReference type="PROSITE" id="PS50853"/>
    </source>
</evidence>
<dbReference type="SMART" id="SM00060">
    <property type="entry name" value="FN3"/>
    <property type="match status" value="2"/>
</dbReference>